<evidence type="ECO:0000256" key="1">
    <source>
        <dbReference type="SAM" id="Phobius"/>
    </source>
</evidence>
<organism evidence="3 4">
    <name type="scientific">Actinidia rufa</name>
    <dbReference type="NCBI Taxonomy" id="165716"/>
    <lineage>
        <taxon>Eukaryota</taxon>
        <taxon>Viridiplantae</taxon>
        <taxon>Streptophyta</taxon>
        <taxon>Embryophyta</taxon>
        <taxon>Tracheophyta</taxon>
        <taxon>Spermatophyta</taxon>
        <taxon>Magnoliopsida</taxon>
        <taxon>eudicotyledons</taxon>
        <taxon>Gunneridae</taxon>
        <taxon>Pentapetalae</taxon>
        <taxon>asterids</taxon>
        <taxon>Ericales</taxon>
        <taxon>Actinidiaceae</taxon>
        <taxon>Actinidia</taxon>
    </lineage>
</organism>
<proteinExistence type="predicted"/>
<protein>
    <submittedName>
        <fullName evidence="3">Uncharacterized protein</fullName>
    </submittedName>
</protein>
<comment type="caution">
    <text evidence="3">The sequence shown here is derived from an EMBL/GenBank/DDBJ whole genome shotgun (WGS) entry which is preliminary data.</text>
</comment>
<gene>
    <name evidence="3" type="ORF">Acr_06g0002810</name>
</gene>
<accession>A0A7J0EPC2</accession>
<dbReference type="Proteomes" id="UP000585474">
    <property type="component" value="Unassembled WGS sequence"/>
</dbReference>
<keyword evidence="2" id="KW-0732">Signal</keyword>
<keyword evidence="1" id="KW-1133">Transmembrane helix</keyword>
<dbReference type="AlphaFoldDB" id="A0A7J0EPC2"/>
<name>A0A7J0EPC2_9ERIC</name>
<feature type="signal peptide" evidence="2">
    <location>
        <begin position="1"/>
        <end position="23"/>
    </location>
</feature>
<reference evidence="3 4" key="1">
    <citation type="submission" date="2019-07" db="EMBL/GenBank/DDBJ databases">
        <title>De Novo Assembly of kiwifruit Actinidia rufa.</title>
        <authorList>
            <person name="Sugita-Konishi S."/>
            <person name="Sato K."/>
            <person name="Mori E."/>
            <person name="Abe Y."/>
            <person name="Kisaki G."/>
            <person name="Hamano K."/>
            <person name="Suezawa K."/>
            <person name="Otani M."/>
            <person name="Fukuda T."/>
            <person name="Manabe T."/>
            <person name="Gomi K."/>
            <person name="Tabuchi M."/>
            <person name="Akimitsu K."/>
            <person name="Kataoka I."/>
        </authorList>
    </citation>
    <scope>NUCLEOTIDE SEQUENCE [LARGE SCALE GENOMIC DNA]</scope>
    <source>
        <strain evidence="4">cv. Fuchu</strain>
    </source>
</reference>
<keyword evidence="1" id="KW-0472">Membrane</keyword>
<keyword evidence="1" id="KW-0812">Transmembrane</keyword>
<evidence type="ECO:0000313" key="3">
    <source>
        <dbReference type="EMBL" id="GFY88341.1"/>
    </source>
</evidence>
<sequence length="71" mass="7462">MAFRFSAAMLAACLAILVMAVAAQEGMPNNMPGMNMSPSPPPDSQSTLAFPSTAVGLLAMVVSFLVFRERV</sequence>
<keyword evidence="4" id="KW-1185">Reference proteome</keyword>
<evidence type="ECO:0000313" key="4">
    <source>
        <dbReference type="Proteomes" id="UP000585474"/>
    </source>
</evidence>
<dbReference type="EMBL" id="BJWL01000006">
    <property type="protein sequence ID" value="GFY88341.1"/>
    <property type="molecule type" value="Genomic_DNA"/>
</dbReference>
<feature type="chain" id="PRO_5029481998" evidence="2">
    <location>
        <begin position="24"/>
        <end position="71"/>
    </location>
</feature>
<evidence type="ECO:0000256" key="2">
    <source>
        <dbReference type="SAM" id="SignalP"/>
    </source>
</evidence>
<feature type="transmembrane region" description="Helical" evidence="1">
    <location>
        <begin position="47"/>
        <end position="67"/>
    </location>
</feature>